<dbReference type="InParanoid" id="M4BLY8"/>
<sequence length="383" mass="42650">MARGIWTSDEERHKILHLRQNGMPVAAIAKHMERSINFVYRILKKANGPVQMPSTKLKTAVAETVTTAAIDATSSSAPLAAATNTKARDRNDQQRMEQFVTSSHSAAVRGAEPMAELGQSSKLQEHGQLQQSGPETVDGRGCFGSVRIADNHSRMAESHRSETLDDFWRLTDASFLNFVPNPSTSLDDVGSAEQNQAQTQLIGQPINRQKNSSATFRDALRTNAQVVSTSTSLLANLQQQRPQTAGNRTGDSTNSISGFLTRILDEIERLHRSAQSDVYDAQLLHMLLKFHAKVQLMQLQKSFSNGIPSKRARVDEMECTITNRLLREKLAKEIALIDVQANRERLELEREQIRHKTASLICRKTLLDANTSQAEVDRLFSHT</sequence>
<dbReference type="EnsemblProtists" id="HpaT807423">
    <property type="protein sequence ID" value="HpaP807423"/>
    <property type="gene ID" value="HpaG807423"/>
</dbReference>
<dbReference type="Pfam" id="PF13384">
    <property type="entry name" value="HTH_23"/>
    <property type="match status" value="1"/>
</dbReference>
<dbReference type="OMA" id="VKFHAEM"/>
<name>M4BLY8_HYAAE</name>
<proteinExistence type="predicted"/>
<reference evidence="1" key="2">
    <citation type="submission" date="2015-06" db="UniProtKB">
        <authorList>
            <consortium name="EnsemblProtists"/>
        </authorList>
    </citation>
    <scope>IDENTIFICATION</scope>
    <source>
        <strain evidence="1">Emoy2</strain>
    </source>
</reference>
<dbReference type="HOGENOM" id="CLU_832799_0_0_1"/>
<organism evidence="1 2">
    <name type="scientific">Hyaloperonospora arabidopsidis (strain Emoy2)</name>
    <name type="common">Downy mildew agent</name>
    <name type="synonym">Peronospora arabidopsidis</name>
    <dbReference type="NCBI Taxonomy" id="559515"/>
    <lineage>
        <taxon>Eukaryota</taxon>
        <taxon>Sar</taxon>
        <taxon>Stramenopiles</taxon>
        <taxon>Oomycota</taxon>
        <taxon>Peronosporomycetes</taxon>
        <taxon>Peronosporales</taxon>
        <taxon>Peronosporaceae</taxon>
        <taxon>Hyaloperonospora</taxon>
    </lineage>
</organism>
<keyword evidence="2" id="KW-1185">Reference proteome</keyword>
<reference evidence="2" key="1">
    <citation type="journal article" date="2010" name="Science">
        <title>Signatures of adaptation to obligate biotrophy in the Hyaloperonospora arabidopsidis genome.</title>
        <authorList>
            <person name="Baxter L."/>
            <person name="Tripathy S."/>
            <person name="Ishaque N."/>
            <person name="Boot N."/>
            <person name="Cabral A."/>
            <person name="Kemen E."/>
            <person name="Thines M."/>
            <person name="Ah-Fong A."/>
            <person name="Anderson R."/>
            <person name="Badejoko W."/>
            <person name="Bittner-Eddy P."/>
            <person name="Boore J.L."/>
            <person name="Chibucos M.C."/>
            <person name="Coates M."/>
            <person name="Dehal P."/>
            <person name="Delehaunty K."/>
            <person name="Dong S."/>
            <person name="Downton P."/>
            <person name="Dumas B."/>
            <person name="Fabro G."/>
            <person name="Fronick C."/>
            <person name="Fuerstenberg S.I."/>
            <person name="Fulton L."/>
            <person name="Gaulin E."/>
            <person name="Govers F."/>
            <person name="Hughes L."/>
            <person name="Humphray S."/>
            <person name="Jiang R.H."/>
            <person name="Judelson H."/>
            <person name="Kamoun S."/>
            <person name="Kyung K."/>
            <person name="Meijer H."/>
            <person name="Minx P."/>
            <person name="Morris P."/>
            <person name="Nelson J."/>
            <person name="Phuntumart V."/>
            <person name="Qutob D."/>
            <person name="Rehmany A."/>
            <person name="Rougon-Cardoso A."/>
            <person name="Ryden P."/>
            <person name="Torto-Alalibo T."/>
            <person name="Studholme D."/>
            <person name="Wang Y."/>
            <person name="Win J."/>
            <person name="Wood J."/>
            <person name="Clifton S.W."/>
            <person name="Rogers J."/>
            <person name="Van den Ackerveken G."/>
            <person name="Jones J.D."/>
            <person name="McDowell J.M."/>
            <person name="Beynon J."/>
            <person name="Tyler B.M."/>
        </authorList>
    </citation>
    <scope>NUCLEOTIDE SEQUENCE [LARGE SCALE GENOMIC DNA]</scope>
    <source>
        <strain evidence="2">Emoy2</strain>
    </source>
</reference>
<protein>
    <submittedName>
        <fullName evidence="1">Uncharacterized protein</fullName>
    </submittedName>
</protein>
<evidence type="ECO:0000313" key="2">
    <source>
        <dbReference type="Proteomes" id="UP000011713"/>
    </source>
</evidence>
<dbReference type="AlphaFoldDB" id="M4BLY8"/>
<dbReference type="EMBL" id="JH598398">
    <property type="status" value="NOT_ANNOTATED_CDS"/>
    <property type="molecule type" value="Genomic_DNA"/>
</dbReference>
<dbReference type="eggNOG" id="ENOG502SDPF">
    <property type="taxonomic scope" value="Eukaryota"/>
</dbReference>
<dbReference type="SUPFAM" id="SSF46689">
    <property type="entry name" value="Homeodomain-like"/>
    <property type="match status" value="1"/>
</dbReference>
<accession>M4BLY8</accession>
<dbReference type="Gene3D" id="1.10.10.60">
    <property type="entry name" value="Homeodomain-like"/>
    <property type="match status" value="1"/>
</dbReference>
<dbReference type="InterPro" id="IPR009057">
    <property type="entry name" value="Homeodomain-like_sf"/>
</dbReference>
<dbReference type="VEuPathDB" id="FungiDB:HpaG807423"/>
<evidence type="ECO:0000313" key="1">
    <source>
        <dbReference type="EnsemblProtists" id="HpaP807423"/>
    </source>
</evidence>
<dbReference type="Proteomes" id="UP000011713">
    <property type="component" value="Unassembled WGS sequence"/>
</dbReference>